<dbReference type="Pfam" id="PF00487">
    <property type="entry name" value="FA_desaturase"/>
    <property type="match status" value="1"/>
</dbReference>
<dbReference type="GO" id="GO:0016717">
    <property type="term" value="F:oxidoreductase activity, acting on paired donors, with oxidation of a pair of donors resulting in the reduction of molecular oxygen to two molecules of water"/>
    <property type="evidence" value="ECO:0007669"/>
    <property type="project" value="TreeGrafter"/>
</dbReference>
<dbReference type="AlphaFoldDB" id="A0A2G4YWU7"/>
<keyword evidence="1" id="KW-0472">Membrane</keyword>
<protein>
    <submittedName>
        <fullName evidence="3">Fatty acid desaturase</fullName>
    </submittedName>
</protein>
<feature type="transmembrane region" description="Helical" evidence="1">
    <location>
        <begin position="58"/>
        <end position="82"/>
    </location>
</feature>
<feature type="transmembrane region" description="Helical" evidence="1">
    <location>
        <begin position="30"/>
        <end position="52"/>
    </location>
</feature>
<organism evidence="3 4">
    <name type="scientific">Paremcibacter congregatus</name>
    <dbReference type="NCBI Taxonomy" id="2043170"/>
    <lineage>
        <taxon>Bacteria</taxon>
        <taxon>Pseudomonadati</taxon>
        <taxon>Pseudomonadota</taxon>
        <taxon>Alphaproteobacteria</taxon>
        <taxon>Emcibacterales</taxon>
        <taxon>Emcibacteraceae</taxon>
        <taxon>Paremcibacter</taxon>
    </lineage>
</organism>
<dbReference type="GO" id="GO:0008610">
    <property type="term" value="P:lipid biosynthetic process"/>
    <property type="evidence" value="ECO:0007669"/>
    <property type="project" value="UniProtKB-ARBA"/>
</dbReference>
<feature type="domain" description="Fatty acid desaturase" evidence="2">
    <location>
        <begin position="59"/>
        <end position="324"/>
    </location>
</feature>
<evidence type="ECO:0000259" key="2">
    <source>
        <dbReference type="Pfam" id="PF00487"/>
    </source>
</evidence>
<evidence type="ECO:0000313" key="3">
    <source>
        <dbReference type="EMBL" id="PHZ85916.1"/>
    </source>
</evidence>
<feature type="transmembrane region" description="Helical" evidence="1">
    <location>
        <begin position="144"/>
        <end position="171"/>
    </location>
</feature>
<dbReference type="InParanoid" id="A0A2G4YWU7"/>
<feature type="transmembrane region" description="Helical" evidence="1">
    <location>
        <begin position="209"/>
        <end position="227"/>
    </location>
</feature>
<dbReference type="PANTHER" id="PTHR19353">
    <property type="entry name" value="FATTY ACID DESATURASE 2"/>
    <property type="match status" value="1"/>
</dbReference>
<dbReference type="Proteomes" id="UP000229730">
    <property type="component" value="Unassembled WGS sequence"/>
</dbReference>
<feature type="transmembrane region" description="Helical" evidence="1">
    <location>
        <begin position="233"/>
        <end position="256"/>
    </location>
</feature>
<keyword evidence="4" id="KW-1185">Reference proteome</keyword>
<reference evidence="3 4" key="1">
    <citation type="submission" date="2017-10" db="EMBL/GenBank/DDBJ databases">
        <title>Frigbacter circumglobatus gen. nov. sp. nov., isolated from sediment cultured in situ.</title>
        <authorList>
            <person name="Zhao Z."/>
        </authorList>
    </citation>
    <scope>NUCLEOTIDE SEQUENCE [LARGE SCALE GENOMIC DNA]</scope>
    <source>
        <strain evidence="3 4">ZYL</strain>
    </source>
</reference>
<dbReference type="InterPro" id="IPR012171">
    <property type="entry name" value="Fatty_acid_desaturase"/>
</dbReference>
<keyword evidence="1" id="KW-1133">Transmembrane helix</keyword>
<dbReference type="InterPro" id="IPR005804">
    <property type="entry name" value="FA_desaturase_dom"/>
</dbReference>
<feature type="transmembrane region" description="Helical" evidence="1">
    <location>
        <begin position="94"/>
        <end position="114"/>
    </location>
</feature>
<keyword evidence="1" id="KW-0812">Transmembrane</keyword>
<dbReference type="GO" id="GO:0016020">
    <property type="term" value="C:membrane"/>
    <property type="evidence" value="ECO:0007669"/>
    <property type="project" value="TreeGrafter"/>
</dbReference>
<gene>
    <name evidence="3" type="ORF">CRD36_04370</name>
</gene>
<dbReference type="PANTHER" id="PTHR19353:SF19">
    <property type="entry name" value="DELTA(5) FATTY ACID DESATURASE C-RELATED"/>
    <property type="match status" value="1"/>
</dbReference>
<proteinExistence type="predicted"/>
<evidence type="ECO:0000313" key="4">
    <source>
        <dbReference type="Proteomes" id="UP000229730"/>
    </source>
</evidence>
<dbReference type="EMBL" id="PDEM01000009">
    <property type="protein sequence ID" value="PHZ85916.1"/>
    <property type="molecule type" value="Genomic_DNA"/>
</dbReference>
<accession>A0A2G4YWU7</accession>
<dbReference type="RefSeq" id="WP_099471501.1">
    <property type="nucleotide sequence ID" value="NZ_CP041025.1"/>
</dbReference>
<name>A0A2G4YWU7_9PROT</name>
<evidence type="ECO:0000256" key="1">
    <source>
        <dbReference type="SAM" id="Phobius"/>
    </source>
</evidence>
<comment type="caution">
    <text evidence="3">The sequence shown here is derived from an EMBL/GenBank/DDBJ whole genome shotgun (WGS) entry which is preliminary data.</text>
</comment>
<dbReference type="OrthoDB" id="9792534at2"/>
<sequence>MLNDMKVKAADFPLKEARAMVKDLMKANPVIYWVDFLLSVALGAGAFAVTVWADTFSVLGIIAYLVAVFALYRAVIFIHEIVHFKKGSMTSFRFAWNVLCGFFVLVPAFMYQGVHIDHHKRDVYGTKEDGEYLPFGAQAPWKNVWYVMTSIFLPGLVAVRYLILTPLGWIIPPLGRLLWQRASSLTIDMDYRRPPPTELDGKYWRLQEVCATVYGWTAVMLGVYGILPVKFFAVWYAVVFLVLFMNSIRTLGAHAYRNPGDQKMSVAEQFLDSVDVPGGILSALWAPVGLRFHATHHLFPNMPYHSLGTAYARLKKDLPNSELYLEASRPTLAHAMVTLWRDARASQQKKS</sequence>